<feature type="region of interest" description="Disordered" evidence="1">
    <location>
        <begin position="186"/>
        <end position="212"/>
    </location>
</feature>
<proteinExistence type="predicted"/>
<name>A0A8C0WR13_CASCN</name>
<organism evidence="2">
    <name type="scientific">Castor canadensis</name>
    <name type="common">American beaver</name>
    <dbReference type="NCBI Taxonomy" id="51338"/>
    <lineage>
        <taxon>Eukaryota</taxon>
        <taxon>Metazoa</taxon>
        <taxon>Chordata</taxon>
        <taxon>Craniata</taxon>
        <taxon>Vertebrata</taxon>
        <taxon>Euteleostomi</taxon>
        <taxon>Mammalia</taxon>
        <taxon>Eutheria</taxon>
        <taxon>Euarchontoglires</taxon>
        <taxon>Glires</taxon>
        <taxon>Rodentia</taxon>
        <taxon>Castorimorpha</taxon>
        <taxon>Castoridae</taxon>
        <taxon>Castor</taxon>
    </lineage>
</organism>
<accession>A0A8C0WR13</accession>
<evidence type="ECO:0000256" key="1">
    <source>
        <dbReference type="SAM" id="MobiDB-lite"/>
    </source>
</evidence>
<sequence length="256" mass="28507">MAFASWSLRVRRRSRRSRRPLGRGRCRPARSAVPLRRCRRPRAPGAAHSARCHCGQSHGRWQWAAGRREHWRREGGRVVVDVQHDDPTLKQVHPALRGPDHRHLEVQEALVLVEDHLTLGQLLAVDAPLAGAQLTGEVVYLQVLRARLKAESHLTGSGHDAQVRGNVAYPNVGGALLRQPVSEELLGGGQTEPERQKETAAKTPAARPPRRPHPQHLLLLLLLLLLLTTAPPLRPLLPGWLPALPSSLSPLWERKE</sequence>
<protein>
    <submittedName>
        <fullName evidence="2">Uncharacterized protein</fullName>
    </submittedName>
</protein>
<dbReference type="Ensembl" id="ENSCCNT00000020480.1">
    <property type="protein sequence ID" value="ENSCCNP00000015681.1"/>
    <property type="gene ID" value="ENSCCNG00000016075.1"/>
</dbReference>
<evidence type="ECO:0000313" key="2">
    <source>
        <dbReference type="Ensembl" id="ENSCCNP00000015681.1"/>
    </source>
</evidence>
<reference evidence="2" key="1">
    <citation type="submission" date="2023-09" db="UniProtKB">
        <authorList>
            <consortium name="Ensembl"/>
        </authorList>
    </citation>
    <scope>IDENTIFICATION</scope>
</reference>
<dbReference type="AlphaFoldDB" id="A0A8C0WR13"/>